<evidence type="ECO:0000313" key="8">
    <source>
        <dbReference type="Proteomes" id="UP000241167"/>
    </source>
</evidence>
<dbReference type="Pfam" id="PF00160">
    <property type="entry name" value="Pro_isomerase"/>
    <property type="match status" value="1"/>
</dbReference>
<keyword evidence="8" id="KW-1185">Reference proteome</keyword>
<feature type="chain" id="PRO_5015022267" description="Peptidyl-prolyl cis-trans isomerase" evidence="4">
    <location>
        <begin position="22"/>
        <end position="262"/>
    </location>
</feature>
<evidence type="ECO:0000256" key="1">
    <source>
        <dbReference type="ARBA" id="ARBA00007365"/>
    </source>
</evidence>
<comment type="similarity">
    <text evidence="1 4">Belongs to the cyclophilin-type PPIase family.</text>
</comment>
<protein>
    <recommendedName>
        <fullName evidence="4">Peptidyl-prolyl cis-trans isomerase</fullName>
        <shortName evidence="4">PPIase</shortName>
        <ecNumber evidence="4">5.2.1.8</ecNumber>
    </recommendedName>
</protein>
<keyword evidence="3 4" id="KW-0413">Isomerase</keyword>
<sequence length="262" mass="27221">MRIKVLVALLMGFFFAGALSAQQPAATPFVPPPLDPENTLVLDLSTGGRVTIQLRPDVAPGHVERYKTLVRRGFYNGLAFHRVIDGFMAQGGDPKGDGSGGSDLPDLKAEFNALPHVRGTVSAARTDAPDTANSQFFIMFAPRFSLDNKYTVFGRVVSGMNYVDAIERGEPPMNPSRIIKASIGADNVPPATPAEVAAVMAAHQAAPPAGPTLLPIQGGPNGAAAPAPASAPEPQAPQTAAQPAPEPAPAPTPSPQGTPRQQ</sequence>
<feature type="compositionally biased region" description="Pro residues" evidence="5">
    <location>
        <begin position="244"/>
        <end position="256"/>
    </location>
</feature>
<dbReference type="SUPFAM" id="SSF50891">
    <property type="entry name" value="Cyclophilin-like"/>
    <property type="match status" value="1"/>
</dbReference>
<organism evidence="7 8">
    <name type="scientific">Allosphingosinicella deserti</name>
    <dbReference type="NCBI Taxonomy" id="2116704"/>
    <lineage>
        <taxon>Bacteria</taxon>
        <taxon>Pseudomonadati</taxon>
        <taxon>Pseudomonadota</taxon>
        <taxon>Alphaproteobacteria</taxon>
        <taxon>Sphingomonadales</taxon>
        <taxon>Sphingomonadaceae</taxon>
        <taxon>Allosphingosinicella</taxon>
    </lineage>
</organism>
<name>A0A2P7R061_9SPHN</name>
<proteinExistence type="inferred from homology"/>
<feature type="region of interest" description="Disordered" evidence="5">
    <location>
        <begin position="210"/>
        <end position="262"/>
    </location>
</feature>
<dbReference type="OrthoDB" id="9807797at2"/>
<dbReference type="PROSITE" id="PS00170">
    <property type="entry name" value="CSA_PPIASE_1"/>
    <property type="match status" value="1"/>
</dbReference>
<gene>
    <name evidence="7" type="ORF">C7I55_01180</name>
</gene>
<keyword evidence="2 4" id="KW-0697">Rotamase</keyword>
<feature type="signal peptide" evidence="4">
    <location>
        <begin position="1"/>
        <end position="21"/>
    </location>
</feature>
<dbReference type="PANTHER" id="PTHR45625">
    <property type="entry name" value="PEPTIDYL-PROLYL CIS-TRANS ISOMERASE-RELATED"/>
    <property type="match status" value="1"/>
</dbReference>
<evidence type="ECO:0000256" key="5">
    <source>
        <dbReference type="SAM" id="MobiDB-lite"/>
    </source>
</evidence>
<dbReference type="GO" id="GO:0003755">
    <property type="term" value="F:peptidyl-prolyl cis-trans isomerase activity"/>
    <property type="evidence" value="ECO:0007669"/>
    <property type="project" value="UniProtKB-UniRule"/>
</dbReference>
<dbReference type="InterPro" id="IPR044666">
    <property type="entry name" value="Cyclophilin_A-like"/>
</dbReference>
<comment type="catalytic activity">
    <reaction evidence="4">
        <text>[protein]-peptidylproline (omega=180) = [protein]-peptidylproline (omega=0)</text>
        <dbReference type="Rhea" id="RHEA:16237"/>
        <dbReference type="Rhea" id="RHEA-COMP:10747"/>
        <dbReference type="Rhea" id="RHEA-COMP:10748"/>
        <dbReference type="ChEBI" id="CHEBI:83833"/>
        <dbReference type="ChEBI" id="CHEBI:83834"/>
        <dbReference type="EC" id="5.2.1.8"/>
    </reaction>
</comment>
<dbReference type="Gene3D" id="2.40.100.10">
    <property type="entry name" value="Cyclophilin-like"/>
    <property type="match status" value="1"/>
</dbReference>
<dbReference type="InterPro" id="IPR002130">
    <property type="entry name" value="Cyclophilin-type_PPIase_dom"/>
</dbReference>
<evidence type="ECO:0000256" key="3">
    <source>
        <dbReference type="ARBA" id="ARBA00023235"/>
    </source>
</evidence>
<dbReference type="EC" id="5.2.1.8" evidence="4"/>
<dbReference type="AlphaFoldDB" id="A0A2P7R061"/>
<evidence type="ECO:0000313" key="7">
    <source>
        <dbReference type="EMBL" id="PSJ43598.1"/>
    </source>
</evidence>
<dbReference type="InterPro" id="IPR020892">
    <property type="entry name" value="Cyclophilin-type_PPIase_CS"/>
</dbReference>
<feature type="domain" description="PPIase cyclophilin-type" evidence="6">
    <location>
        <begin position="48"/>
        <end position="201"/>
    </location>
</feature>
<dbReference type="PROSITE" id="PS50072">
    <property type="entry name" value="CSA_PPIASE_2"/>
    <property type="match status" value="1"/>
</dbReference>
<comment type="caution">
    <text evidence="7">The sequence shown here is derived from an EMBL/GenBank/DDBJ whole genome shotgun (WGS) entry which is preliminary data.</text>
</comment>
<dbReference type="GO" id="GO:0006457">
    <property type="term" value="P:protein folding"/>
    <property type="evidence" value="ECO:0007669"/>
    <property type="project" value="InterPro"/>
</dbReference>
<dbReference type="CDD" id="cd00317">
    <property type="entry name" value="cyclophilin"/>
    <property type="match status" value="1"/>
</dbReference>
<dbReference type="PANTHER" id="PTHR45625:SF4">
    <property type="entry name" value="PEPTIDYLPROLYL ISOMERASE DOMAIN AND WD REPEAT-CONTAINING PROTEIN 1"/>
    <property type="match status" value="1"/>
</dbReference>
<dbReference type="PRINTS" id="PR00153">
    <property type="entry name" value="CSAPPISMRASE"/>
</dbReference>
<dbReference type="EMBL" id="PXYI01000001">
    <property type="protein sequence ID" value="PSJ43598.1"/>
    <property type="molecule type" value="Genomic_DNA"/>
</dbReference>
<comment type="function">
    <text evidence="4">PPIases accelerate the folding of proteins. It catalyzes the cis-trans isomerization of proline imidic peptide bonds in oligopeptides.</text>
</comment>
<accession>A0A2P7R061</accession>
<reference evidence="7 8" key="1">
    <citation type="submission" date="2018-03" db="EMBL/GenBank/DDBJ databases">
        <title>The draft genome of Sphingosinicella sp. GL-C-18.</title>
        <authorList>
            <person name="Liu L."/>
            <person name="Li L."/>
            <person name="Liang L."/>
            <person name="Zhang X."/>
            <person name="Wang T."/>
        </authorList>
    </citation>
    <scope>NUCLEOTIDE SEQUENCE [LARGE SCALE GENOMIC DNA]</scope>
    <source>
        <strain evidence="7 8">GL-C-18</strain>
    </source>
</reference>
<evidence type="ECO:0000256" key="4">
    <source>
        <dbReference type="RuleBase" id="RU363019"/>
    </source>
</evidence>
<dbReference type="Proteomes" id="UP000241167">
    <property type="component" value="Unassembled WGS sequence"/>
</dbReference>
<evidence type="ECO:0000259" key="6">
    <source>
        <dbReference type="PROSITE" id="PS50072"/>
    </source>
</evidence>
<keyword evidence="4" id="KW-0732">Signal</keyword>
<evidence type="ECO:0000256" key="2">
    <source>
        <dbReference type="ARBA" id="ARBA00023110"/>
    </source>
</evidence>
<dbReference type="InterPro" id="IPR029000">
    <property type="entry name" value="Cyclophilin-like_dom_sf"/>
</dbReference>